<evidence type="ECO:0000256" key="3">
    <source>
        <dbReference type="ARBA" id="ARBA00022679"/>
    </source>
</evidence>
<dbReference type="Proteomes" id="UP000401717">
    <property type="component" value="Unassembled WGS sequence"/>
</dbReference>
<dbReference type="Pfam" id="PF02911">
    <property type="entry name" value="Formyl_trans_C"/>
    <property type="match status" value="1"/>
</dbReference>
<dbReference type="InterPro" id="IPR036477">
    <property type="entry name" value="Formyl_transf_N_sf"/>
</dbReference>
<dbReference type="GO" id="GO:0005737">
    <property type="term" value="C:cytoplasm"/>
    <property type="evidence" value="ECO:0007669"/>
    <property type="project" value="TreeGrafter"/>
</dbReference>
<dbReference type="EC" id="2.1.2.2" evidence="2"/>
<organism evidence="8 9">
    <name type="scientific">Methylobacterium dankookense</name>
    <dbReference type="NCBI Taxonomy" id="560405"/>
    <lineage>
        <taxon>Bacteria</taxon>
        <taxon>Pseudomonadati</taxon>
        <taxon>Pseudomonadota</taxon>
        <taxon>Alphaproteobacteria</taxon>
        <taxon>Hyphomicrobiales</taxon>
        <taxon>Methylobacteriaceae</taxon>
        <taxon>Methylobacterium</taxon>
    </lineage>
</organism>
<dbReference type="Pfam" id="PF00551">
    <property type="entry name" value="Formyl_trans_N"/>
    <property type="match status" value="1"/>
</dbReference>
<dbReference type="InterPro" id="IPR002376">
    <property type="entry name" value="Formyl_transf_N"/>
</dbReference>
<dbReference type="RefSeq" id="WP_144767104.1">
    <property type="nucleotide sequence ID" value="NZ_BPQI01000113.1"/>
</dbReference>
<evidence type="ECO:0000313" key="7">
    <source>
        <dbReference type="EMBL" id="GJD57665.1"/>
    </source>
</evidence>
<evidence type="ECO:0000256" key="1">
    <source>
        <dbReference type="ARBA" id="ARBA00005054"/>
    </source>
</evidence>
<dbReference type="PANTHER" id="PTHR43369">
    <property type="entry name" value="PHOSPHORIBOSYLGLYCINAMIDE FORMYLTRANSFERASE"/>
    <property type="match status" value="1"/>
</dbReference>
<evidence type="ECO:0000313" key="9">
    <source>
        <dbReference type="Proteomes" id="UP000401717"/>
    </source>
</evidence>
<dbReference type="EMBL" id="BPQI01000113">
    <property type="protein sequence ID" value="GJD57665.1"/>
    <property type="molecule type" value="Genomic_DNA"/>
</dbReference>
<dbReference type="OrthoDB" id="5355061at2"/>
<evidence type="ECO:0000259" key="6">
    <source>
        <dbReference type="Pfam" id="PF02911"/>
    </source>
</evidence>
<dbReference type="Proteomes" id="UP001055303">
    <property type="component" value="Unassembled WGS sequence"/>
</dbReference>
<dbReference type="GO" id="GO:0004644">
    <property type="term" value="F:phosphoribosylglycinamide formyltransferase activity"/>
    <property type="evidence" value="ECO:0007669"/>
    <property type="project" value="UniProtKB-EC"/>
</dbReference>
<keyword evidence="10" id="KW-1185">Reference proteome</keyword>
<dbReference type="InterPro" id="IPR011034">
    <property type="entry name" value="Formyl_transferase-like_C_sf"/>
</dbReference>
<keyword evidence="3 8" id="KW-0808">Transferase</keyword>
<dbReference type="InterPro" id="IPR005793">
    <property type="entry name" value="Formyl_trans_C"/>
</dbReference>
<dbReference type="EMBL" id="CABFVH010000040">
    <property type="protein sequence ID" value="VUF14783.1"/>
    <property type="molecule type" value="Genomic_DNA"/>
</dbReference>
<reference evidence="8 9" key="1">
    <citation type="submission" date="2019-06" db="EMBL/GenBank/DDBJ databases">
        <authorList>
            <person name="Rodrigo-Torres L."/>
            <person name="Arahal R. D."/>
            <person name="Lucena T."/>
        </authorList>
    </citation>
    <scope>NUCLEOTIDE SEQUENCE [LARGE SCALE GENOMIC DNA]</scope>
    <source>
        <strain evidence="8 9">SW08-7</strain>
    </source>
</reference>
<dbReference type="AlphaFoldDB" id="A0A564G2Q4"/>
<dbReference type="CDD" id="cd08369">
    <property type="entry name" value="FMT_core"/>
    <property type="match status" value="1"/>
</dbReference>
<evidence type="ECO:0000259" key="5">
    <source>
        <dbReference type="Pfam" id="PF00551"/>
    </source>
</evidence>
<evidence type="ECO:0000256" key="2">
    <source>
        <dbReference type="ARBA" id="ARBA00012254"/>
    </source>
</evidence>
<proteinExistence type="predicted"/>
<evidence type="ECO:0000256" key="4">
    <source>
        <dbReference type="ARBA" id="ARBA00022755"/>
    </source>
</evidence>
<evidence type="ECO:0000313" key="8">
    <source>
        <dbReference type="EMBL" id="VUF14783.1"/>
    </source>
</evidence>
<comment type="pathway">
    <text evidence="1">Purine metabolism; IMP biosynthesis via de novo pathway; N(2)-formyl-N(1)-(5-phospho-D-ribosyl)glycinamide from N(1)-(5-phospho-D-ribosyl)glycinamide (10-formyl THF route): step 1/1.</text>
</comment>
<reference evidence="7" key="2">
    <citation type="journal article" date="2021" name="Front. Microbiol.">
        <title>Comprehensive Comparative Genomics and Phenotyping of Methylobacterium Species.</title>
        <authorList>
            <person name="Alessa O."/>
            <person name="Ogura Y."/>
            <person name="Fujitani Y."/>
            <person name="Takami H."/>
            <person name="Hayashi T."/>
            <person name="Sahin N."/>
            <person name="Tani A."/>
        </authorList>
    </citation>
    <scope>NUCLEOTIDE SEQUENCE</scope>
    <source>
        <strain evidence="7">DSM 22415</strain>
    </source>
</reference>
<dbReference type="SUPFAM" id="SSF53328">
    <property type="entry name" value="Formyltransferase"/>
    <property type="match status" value="1"/>
</dbReference>
<name>A0A564G2Q4_9HYPH</name>
<reference evidence="7" key="3">
    <citation type="submission" date="2021-08" db="EMBL/GenBank/DDBJ databases">
        <authorList>
            <person name="Tani A."/>
            <person name="Ola A."/>
            <person name="Ogura Y."/>
            <person name="Katsura K."/>
            <person name="Hayashi T."/>
        </authorList>
    </citation>
    <scope>NUCLEOTIDE SEQUENCE</scope>
    <source>
        <strain evidence="7">DSM 22415</strain>
    </source>
</reference>
<dbReference type="PANTHER" id="PTHR43369:SF2">
    <property type="entry name" value="PHOSPHORIBOSYLGLYCINAMIDE FORMYLTRANSFERASE"/>
    <property type="match status" value="1"/>
</dbReference>
<keyword evidence="4" id="KW-0658">Purine biosynthesis</keyword>
<accession>A0A564G2Q4</accession>
<dbReference type="Gene3D" id="3.40.50.12230">
    <property type="match status" value="1"/>
</dbReference>
<sequence>MPTRFLVLGDGWPAAEAVRTICSHPNGHLVAYIQPRTERNKYLVQLSDFGSHRSVEYLRSSGVDWIVSANNLQIIGREALDEVKYQAINLHPALLPEYAGVHCHEWAIRNSEKYFGVSVHMILPGIDTGDVVAESKFPLADNETGLSLFTKCMREGALLLGKVLIDVLEEKSLVCRKQDLAKRQIYRHKDRSIQNLTWQENADSIARVVRSYNYEPFDRPDHCLKIVLDNNQKFDIIRARVGEFTSEKPGEIVRSSKDGVHIAAGGFREIIVTKARYATSDVSGAEIGTLCRSARRCVLC</sequence>
<feature type="domain" description="Formyl transferase N-terminal" evidence="5">
    <location>
        <begin position="53"/>
        <end position="152"/>
    </location>
</feature>
<evidence type="ECO:0000313" key="10">
    <source>
        <dbReference type="Proteomes" id="UP001055303"/>
    </source>
</evidence>
<protein>
    <recommendedName>
        <fullName evidence="2">phosphoribosylglycinamide formyltransferase 1</fullName>
        <ecNumber evidence="2">2.1.2.2</ecNumber>
    </recommendedName>
</protein>
<feature type="domain" description="Formyl transferase C-terminal" evidence="6">
    <location>
        <begin position="196"/>
        <end position="275"/>
    </location>
</feature>
<gene>
    <name evidence="8" type="primary">fmt_4</name>
    <name evidence="7" type="synonym">fmt_2</name>
    <name evidence="7" type="ORF">IFDJLNFL_3572</name>
    <name evidence="8" type="ORF">MTDSW087_04508</name>
</gene>
<dbReference type="GO" id="GO:0006189">
    <property type="term" value="P:'de novo' IMP biosynthetic process"/>
    <property type="evidence" value="ECO:0007669"/>
    <property type="project" value="TreeGrafter"/>
</dbReference>
<dbReference type="SUPFAM" id="SSF50486">
    <property type="entry name" value="FMT C-terminal domain-like"/>
    <property type="match status" value="1"/>
</dbReference>